<gene>
    <name evidence="3" type="ORF">RUMOBE_01031</name>
</gene>
<dbReference type="AlphaFoldDB" id="A5ZPW1"/>
<comment type="caution">
    <text evidence="3">The sequence shown here is derived from an EMBL/GenBank/DDBJ whole genome shotgun (WGS) entry which is preliminary data.</text>
</comment>
<dbReference type="HOGENOM" id="CLU_1052538_0_0_9"/>
<proteinExistence type="predicted"/>
<dbReference type="GeneID" id="79804362"/>
<dbReference type="InterPro" id="IPR024432">
    <property type="entry name" value="Put_RecE_PDDEXK-like_dom"/>
</dbReference>
<accession>A5ZPW1</accession>
<dbReference type="eggNOG" id="COG1074">
    <property type="taxonomic scope" value="Bacteria"/>
</dbReference>
<keyword evidence="1" id="KW-0378">Hydrolase</keyword>
<dbReference type="Gene3D" id="3.90.320.10">
    <property type="match status" value="1"/>
</dbReference>
<reference evidence="3 4" key="1">
    <citation type="submission" date="2007-03" db="EMBL/GenBank/DDBJ databases">
        <authorList>
            <person name="Fulton L."/>
            <person name="Clifton S."/>
            <person name="Fulton B."/>
            <person name="Xu J."/>
            <person name="Minx P."/>
            <person name="Pepin K.H."/>
            <person name="Johnson M."/>
            <person name="Thiruvilangam P."/>
            <person name="Bhonagiri V."/>
            <person name="Nash W.E."/>
            <person name="Mardis E.R."/>
            <person name="Wilson R.K."/>
        </authorList>
    </citation>
    <scope>NUCLEOTIDE SEQUENCE [LARGE SCALE GENOMIC DNA]</scope>
    <source>
        <strain evidence="3 4">ATCC 29174</strain>
    </source>
</reference>
<evidence type="ECO:0000313" key="4">
    <source>
        <dbReference type="Proteomes" id="UP000006002"/>
    </source>
</evidence>
<feature type="domain" description="Putative exodeoxyribonuclease 8 PDDEXK-like" evidence="2">
    <location>
        <begin position="19"/>
        <end position="230"/>
    </location>
</feature>
<dbReference type="Proteomes" id="UP000006002">
    <property type="component" value="Unassembled WGS sequence"/>
</dbReference>
<sequence>MILNNENYYSPEANQEYMSVSQYKAFMNCEAAAMASISGRYERPTTRALLVGSFVDRYFEGTLDEFLKENPTLYTRKHELRAEFKRANQIIEAVKTDPKFMDAMSGEKQRIFTFDLFGVKWKAKLDSYNPGKAITDLKVVARMDKLPMWRYDIQGAVYQKGVEIVTGEKLPFYLAVVTKERVMDRDIWQIPQSTLDMALRQVEENIGRYADIKAGLLEPVHCGRCDYCKSIKQAAVRNYNELLEA</sequence>
<dbReference type="Pfam" id="PF12684">
    <property type="entry name" value="DUF3799"/>
    <property type="match status" value="1"/>
</dbReference>
<protein>
    <recommendedName>
        <fullName evidence="2">Putative exodeoxyribonuclease 8 PDDEXK-like domain-containing protein</fullName>
    </recommendedName>
</protein>
<reference evidence="3 4" key="2">
    <citation type="submission" date="2007-04" db="EMBL/GenBank/DDBJ databases">
        <title>Draft genome sequence of Ruminococcus obeum (ATCC 29174).</title>
        <authorList>
            <person name="Sudarsanam P."/>
            <person name="Ley R."/>
            <person name="Guruge J."/>
            <person name="Turnbaugh P.J."/>
            <person name="Mahowald M."/>
            <person name="Liep D."/>
            <person name="Gordon J."/>
        </authorList>
    </citation>
    <scope>NUCLEOTIDE SEQUENCE [LARGE SCALE GENOMIC DNA]</scope>
    <source>
        <strain evidence="3 4">ATCC 29174</strain>
    </source>
</reference>
<evidence type="ECO:0000259" key="2">
    <source>
        <dbReference type="Pfam" id="PF12684"/>
    </source>
</evidence>
<dbReference type="RefSeq" id="WP_005424362.1">
    <property type="nucleotide sequence ID" value="NZ_CP102265.1"/>
</dbReference>
<dbReference type="EMBL" id="AAVO02000003">
    <property type="protein sequence ID" value="EDM88125.1"/>
    <property type="molecule type" value="Genomic_DNA"/>
</dbReference>
<name>A5ZPW1_9FIRM</name>
<organism evidence="3 4">
    <name type="scientific">Blautia obeum ATCC 29174</name>
    <dbReference type="NCBI Taxonomy" id="411459"/>
    <lineage>
        <taxon>Bacteria</taxon>
        <taxon>Bacillati</taxon>
        <taxon>Bacillota</taxon>
        <taxon>Clostridia</taxon>
        <taxon>Lachnospirales</taxon>
        <taxon>Lachnospiraceae</taxon>
        <taxon>Blautia</taxon>
    </lineage>
</organism>
<evidence type="ECO:0000313" key="3">
    <source>
        <dbReference type="EMBL" id="EDM88125.1"/>
    </source>
</evidence>
<dbReference type="GO" id="GO:0016787">
    <property type="term" value="F:hydrolase activity"/>
    <property type="evidence" value="ECO:0007669"/>
    <property type="project" value="UniProtKB-KW"/>
</dbReference>
<dbReference type="InterPro" id="IPR011604">
    <property type="entry name" value="PDDEXK-like_dom_sf"/>
</dbReference>
<evidence type="ECO:0000256" key="1">
    <source>
        <dbReference type="ARBA" id="ARBA00022801"/>
    </source>
</evidence>